<feature type="binding site" description="in other chain" evidence="7">
    <location>
        <position position="246"/>
    </location>
    <ligand>
        <name>IMP</name>
        <dbReference type="ChEBI" id="CHEBI:58053"/>
        <note>ligand shared between dimeric partners</note>
    </ligand>
</feature>
<evidence type="ECO:0000256" key="7">
    <source>
        <dbReference type="HAMAP-Rule" id="MF_00011"/>
    </source>
</evidence>
<feature type="active site" description="Proton acceptor" evidence="7">
    <location>
        <position position="16"/>
    </location>
</feature>
<dbReference type="AlphaFoldDB" id="A0A1H4ULA6"/>
<evidence type="ECO:0000256" key="2">
    <source>
        <dbReference type="ARBA" id="ARBA00022723"/>
    </source>
</evidence>
<dbReference type="UniPathway" id="UPA00075">
    <property type="reaction ID" value="UER00335"/>
</dbReference>
<dbReference type="GO" id="GO:0000287">
    <property type="term" value="F:magnesium ion binding"/>
    <property type="evidence" value="ECO:0007669"/>
    <property type="project" value="UniProtKB-UniRule"/>
</dbReference>
<dbReference type="InterPro" id="IPR042111">
    <property type="entry name" value="Adenylosuccinate_synth_dom3"/>
</dbReference>
<sequence>MPAHPHTIVVGLGFGDEAKGATVAHLAATTQPATVVRFNGGAQTAHNVVDGARHHTFRLFGSGTFAGTPTYLSRHVLVDPWMLAAEAEKLRPLGVNDPLSLVTVSPDALIATPIHRAANRTREELRGGNPHGSCGLGIGETRWYSLAHAAGLRAGRTLWEITADIDADEPPLTVADCQDAATVRARLTALEAFYGPLLARGPHTLAPIDEMVETLVEFGGAVGTATDAEYLFRTAQRGHLLFEGAQGVLLDEWRGLHPHTTWSTTLPSAAQELLAEAGLPPAEVVGVLRTYATRHGHGPLPTEDEQLRDVLPEPHNGAGRYQGGWRVGHVDLPLVRYAAHVCRQHGGLDALSISHLDTVAAADGAVMIARAYGDTVHPYGLGLYRDLAHQERLTAVARTATPRLEPVEPSQVPHELARAAGAPALITATGPDTADRVQELPLGGERIAA</sequence>
<name>A0A1H4ULA6_TSUTY</name>
<evidence type="ECO:0000256" key="6">
    <source>
        <dbReference type="ARBA" id="ARBA00023134"/>
    </source>
</evidence>
<keyword evidence="7" id="KW-0963">Cytoplasm</keyword>
<comment type="subcellular location">
    <subcellularLocation>
        <location evidence="7">Cytoplasm</location>
    </subcellularLocation>
</comment>
<comment type="caution">
    <text evidence="7">Lacks conserved residue(s) required for the propagation of feature annotation.</text>
</comment>
<feature type="binding site" evidence="7">
    <location>
        <begin position="428"/>
        <end position="430"/>
    </location>
    <ligand>
        <name>GTP</name>
        <dbReference type="ChEBI" id="CHEBI:37565"/>
    </ligand>
</feature>
<dbReference type="Gene3D" id="1.10.300.10">
    <property type="entry name" value="Adenylosuccinate Synthetase, subunit A, domain 2"/>
    <property type="match status" value="1"/>
</dbReference>
<evidence type="ECO:0000256" key="4">
    <source>
        <dbReference type="ARBA" id="ARBA00022755"/>
    </source>
</evidence>
<dbReference type="STRING" id="57704.SAMN04489793_2941"/>
<evidence type="ECO:0000313" key="10">
    <source>
        <dbReference type="Proteomes" id="UP000182241"/>
    </source>
</evidence>
<dbReference type="RefSeq" id="WP_068739989.1">
    <property type="nucleotide sequence ID" value="NZ_FNSA01000003.1"/>
</dbReference>
<dbReference type="GO" id="GO:0005525">
    <property type="term" value="F:GTP binding"/>
    <property type="evidence" value="ECO:0007669"/>
    <property type="project" value="UniProtKB-UniRule"/>
</dbReference>
<keyword evidence="10" id="KW-1185">Reference proteome</keyword>
<feature type="binding site" evidence="7">
    <location>
        <position position="156"/>
    </location>
    <ligand>
        <name>IMP</name>
        <dbReference type="ChEBI" id="CHEBI:58053"/>
        <note>ligand shared between dimeric partners</note>
    </ligand>
</feature>
<dbReference type="OrthoDB" id="3959406at2"/>
<dbReference type="HAMAP" id="MF_00011">
    <property type="entry name" value="Adenylosucc_synth"/>
    <property type="match status" value="1"/>
</dbReference>
<dbReference type="PANTHER" id="PTHR11846:SF0">
    <property type="entry name" value="ADENYLOSUCCINATE SYNTHETASE"/>
    <property type="match status" value="1"/>
</dbReference>
<keyword evidence="6 7" id="KW-0342">GTP-binding</keyword>
<comment type="function">
    <text evidence="7">Plays an important role in the de novo pathway of purine nucleotide biosynthesis. Catalyzes the first committed step in the biosynthesis of AMP from IMP.</text>
</comment>
<dbReference type="SUPFAM" id="SSF52540">
    <property type="entry name" value="P-loop containing nucleoside triphosphate hydrolases"/>
    <property type="match status" value="1"/>
</dbReference>
<dbReference type="Proteomes" id="UP000182241">
    <property type="component" value="Unassembled WGS sequence"/>
</dbReference>
<keyword evidence="1 7" id="KW-0436">Ligase</keyword>
<reference evidence="10" key="1">
    <citation type="submission" date="2016-10" db="EMBL/GenBank/DDBJ databases">
        <authorList>
            <person name="Varghese N."/>
            <person name="Submissions S."/>
        </authorList>
    </citation>
    <scope>NUCLEOTIDE SEQUENCE [LARGE SCALE GENOMIC DNA]</scope>
    <source>
        <strain evidence="10">DSM 44234</strain>
    </source>
</reference>
<dbReference type="Gene3D" id="3.90.170.10">
    <property type="entry name" value="Adenylosuccinate Synthetase, subunit A, domain 3"/>
    <property type="match status" value="1"/>
</dbReference>
<dbReference type="PROSITE" id="PS01266">
    <property type="entry name" value="ADENYLOSUCCIN_SYN_1"/>
    <property type="match status" value="1"/>
</dbReference>
<feature type="binding site" evidence="7">
    <location>
        <position position="16"/>
    </location>
    <ligand>
        <name>Mg(2+)</name>
        <dbReference type="ChEBI" id="CHEBI:18420"/>
    </ligand>
</feature>
<accession>A0A1H4ULA6</accession>
<comment type="subunit">
    <text evidence="7">Homodimer.</text>
</comment>
<dbReference type="GO" id="GO:0004019">
    <property type="term" value="F:adenylosuccinate synthase activity"/>
    <property type="evidence" value="ECO:0007669"/>
    <property type="project" value="UniProtKB-UniRule"/>
</dbReference>
<dbReference type="Pfam" id="PF00709">
    <property type="entry name" value="Adenylsucc_synt"/>
    <property type="match status" value="1"/>
</dbReference>
<comment type="pathway">
    <text evidence="7 8">Purine metabolism; AMP biosynthesis via de novo pathway; AMP from IMP: step 1/2.</text>
</comment>
<dbReference type="PANTHER" id="PTHR11846">
    <property type="entry name" value="ADENYLOSUCCINATE SYNTHETASE"/>
    <property type="match status" value="1"/>
</dbReference>
<feature type="binding site" description="in other chain" evidence="7">
    <location>
        <begin position="16"/>
        <end position="19"/>
    </location>
    <ligand>
        <name>IMP</name>
        <dbReference type="ChEBI" id="CHEBI:58053"/>
        <note>ligand shared between dimeric partners</note>
    </ligand>
</feature>
<keyword evidence="5 7" id="KW-0460">Magnesium</keyword>
<feature type="binding site" evidence="7">
    <location>
        <begin position="355"/>
        <end position="357"/>
    </location>
    <ligand>
        <name>GTP</name>
        <dbReference type="ChEBI" id="CHEBI:37565"/>
    </ligand>
</feature>
<dbReference type="EMBL" id="FNSA01000003">
    <property type="protein sequence ID" value="SEC69453.1"/>
    <property type="molecule type" value="Genomic_DNA"/>
</dbReference>
<dbReference type="InterPro" id="IPR001114">
    <property type="entry name" value="Adenylosuccinate_synthetase"/>
</dbReference>
<evidence type="ECO:0000256" key="1">
    <source>
        <dbReference type="ARBA" id="ARBA00022598"/>
    </source>
</evidence>
<keyword evidence="2 7" id="KW-0479">Metal-binding</keyword>
<dbReference type="SMART" id="SM00788">
    <property type="entry name" value="Adenylsucc_synt"/>
    <property type="match status" value="1"/>
</dbReference>
<dbReference type="InterPro" id="IPR042110">
    <property type="entry name" value="Adenylosuccinate_synth_dom2"/>
</dbReference>
<feature type="binding site" evidence="7">
    <location>
        <begin position="15"/>
        <end position="21"/>
    </location>
    <ligand>
        <name>GTP</name>
        <dbReference type="ChEBI" id="CHEBI:37565"/>
    </ligand>
</feature>
<dbReference type="EC" id="6.3.4.4" evidence="7 8"/>
<comment type="cofactor">
    <cofactor evidence="7">
        <name>Mg(2+)</name>
        <dbReference type="ChEBI" id="CHEBI:18420"/>
    </cofactor>
    <text evidence="7">Binds 1 Mg(2+) ion per subunit.</text>
</comment>
<gene>
    <name evidence="7" type="primary">purA</name>
    <name evidence="9" type="ORF">SAMN04489793_2941</name>
</gene>
<feature type="binding site" description="in other chain" evidence="7">
    <location>
        <position position="261"/>
    </location>
    <ligand>
        <name>IMP</name>
        <dbReference type="ChEBI" id="CHEBI:58053"/>
        <note>ligand shared between dimeric partners</note>
    </ligand>
</feature>
<evidence type="ECO:0000313" key="9">
    <source>
        <dbReference type="EMBL" id="SEC69453.1"/>
    </source>
</evidence>
<comment type="catalytic activity">
    <reaction evidence="7 8">
        <text>IMP + L-aspartate + GTP = N(6)-(1,2-dicarboxyethyl)-AMP + GDP + phosphate + 2 H(+)</text>
        <dbReference type="Rhea" id="RHEA:15753"/>
        <dbReference type="ChEBI" id="CHEBI:15378"/>
        <dbReference type="ChEBI" id="CHEBI:29991"/>
        <dbReference type="ChEBI" id="CHEBI:37565"/>
        <dbReference type="ChEBI" id="CHEBI:43474"/>
        <dbReference type="ChEBI" id="CHEBI:57567"/>
        <dbReference type="ChEBI" id="CHEBI:58053"/>
        <dbReference type="ChEBI" id="CHEBI:58189"/>
        <dbReference type="EC" id="6.3.4.4"/>
    </reaction>
</comment>
<dbReference type="InterPro" id="IPR018220">
    <property type="entry name" value="Adenylosuccin_syn_GTP-bd"/>
</dbReference>
<dbReference type="InterPro" id="IPR042109">
    <property type="entry name" value="Adenylosuccinate_synth_dom1"/>
</dbReference>
<comment type="similarity">
    <text evidence="7 8">Belongs to the adenylosuccinate synthetase family.</text>
</comment>
<evidence type="ECO:0000256" key="8">
    <source>
        <dbReference type="RuleBase" id="RU000520"/>
    </source>
</evidence>
<protein>
    <recommendedName>
        <fullName evidence="7 8">Adenylosuccinate synthetase</fullName>
        <shortName evidence="7">AMPSase</shortName>
        <shortName evidence="7">AdSS</shortName>
        <ecNumber evidence="7 8">6.3.4.4</ecNumber>
    </recommendedName>
    <alternativeName>
        <fullName evidence="7">IMP--aspartate ligase</fullName>
    </alternativeName>
</protein>
<keyword evidence="4 7" id="KW-0658">Purine biosynthesis</keyword>
<organism evidence="9 10">
    <name type="scientific">Tsukamurella tyrosinosolvens</name>
    <dbReference type="NCBI Taxonomy" id="57704"/>
    <lineage>
        <taxon>Bacteria</taxon>
        <taxon>Bacillati</taxon>
        <taxon>Actinomycetota</taxon>
        <taxon>Actinomycetes</taxon>
        <taxon>Mycobacteriales</taxon>
        <taxon>Tsukamurellaceae</taxon>
        <taxon>Tsukamurella</taxon>
    </lineage>
</organism>
<evidence type="ECO:0000256" key="5">
    <source>
        <dbReference type="ARBA" id="ARBA00022842"/>
    </source>
</evidence>
<keyword evidence="3 7" id="KW-0547">Nucleotide-binding</keyword>
<dbReference type="GO" id="GO:0044208">
    <property type="term" value="P:'de novo' AMP biosynthetic process"/>
    <property type="evidence" value="ECO:0007669"/>
    <property type="project" value="UniProtKB-UniRule"/>
</dbReference>
<proteinExistence type="inferred from homology"/>
<dbReference type="GO" id="GO:0005737">
    <property type="term" value="C:cytoplasm"/>
    <property type="evidence" value="ECO:0007669"/>
    <property type="project" value="UniProtKB-SubCell"/>
</dbReference>
<dbReference type="Gene3D" id="3.40.440.10">
    <property type="entry name" value="Adenylosuccinate Synthetase, subunit A, domain 1"/>
    <property type="match status" value="1"/>
</dbReference>
<feature type="active site" description="Proton donor" evidence="7">
    <location>
        <position position="46"/>
    </location>
</feature>
<dbReference type="InterPro" id="IPR027417">
    <property type="entry name" value="P-loop_NTPase"/>
</dbReference>
<dbReference type="GO" id="GO:0046040">
    <property type="term" value="P:IMP metabolic process"/>
    <property type="evidence" value="ECO:0007669"/>
    <property type="project" value="TreeGrafter"/>
</dbReference>
<evidence type="ECO:0000256" key="3">
    <source>
        <dbReference type="ARBA" id="ARBA00022741"/>
    </source>
</evidence>